<proteinExistence type="predicted"/>
<dbReference type="EMBL" id="CP049109">
    <property type="protein sequence ID" value="QIG80327.1"/>
    <property type="molecule type" value="Genomic_DNA"/>
</dbReference>
<keyword evidence="1" id="KW-0812">Transmembrane</keyword>
<feature type="transmembrane region" description="Helical" evidence="1">
    <location>
        <begin position="16"/>
        <end position="38"/>
    </location>
</feature>
<keyword evidence="3" id="KW-1185">Reference proteome</keyword>
<dbReference type="RefSeq" id="WP_165327334.1">
    <property type="nucleotide sequence ID" value="NZ_CP049109.1"/>
</dbReference>
<dbReference type="Proteomes" id="UP000501568">
    <property type="component" value="Chromosome"/>
</dbReference>
<sequence length="48" mass="5039">MSSLETFISDRTNGEMTLIFIALGILVFALGIGFGGALQHVIELLSAA</sequence>
<dbReference type="AlphaFoldDB" id="A0A6G6Y6A5"/>
<organism evidence="2 3">
    <name type="scientific">Stakelama tenebrarum</name>
    <dbReference type="NCBI Taxonomy" id="2711215"/>
    <lineage>
        <taxon>Bacteria</taxon>
        <taxon>Pseudomonadati</taxon>
        <taxon>Pseudomonadota</taxon>
        <taxon>Alphaproteobacteria</taxon>
        <taxon>Sphingomonadales</taxon>
        <taxon>Sphingomonadaceae</taxon>
        <taxon>Stakelama</taxon>
    </lineage>
</organism>
<name>A0A6G6Y6A5_9SPHN</name>
<reference evidence="2 3" key="1">
    <citation type="submission" date="2020-02" db="EMBL/GenBank/DDBJ databases">
        <authorList>
            <person name="Zheng R.K."/>
            <person name="Sun C.M."/>
        </authorList>
    </citation>
    <scope>NUCLEOTIDE SEQUENCE [LARGE SCALE GENOMIC DNA]</scope>
    <source>
        <strain evidence="3">zrk23</strain>
    </source>
</reference>
<keyword evidence="1" id="KW-1133">Transmembrane helix</keyword>
<accession>A0A6G6Y6A5</accession>
<gene>
    <name evidence="2" type="ORF">G5C33_11425</name>
</gene>
<protein>
    <submittedName>
        <fullName evidence="2">Uncharacterized protein</fullName>
    </submittedName>
</protein>
<dbReference type="KEGG" id="spzr:G5C33_11425"/>
<keyword evidence="1" id="KW-0472">Membrane</keyword>
<evidence type="ECO:0000313" key="3">
    <source>
        <dbReference type="Proteomes" id="UP000501568"/>
    </source>
</evidence>
<evidence type="ECO:0000313" key="2">
    <source>
        <dbReference type="EMBL" id="QIG80327.1"/>
    </source>
</evidence>
<evidence type="ECO:0000256" key="1">
    <source>
        <dbReference type="SAM" id="Phobius"/>
    </source>
</evidence>